<evidence type="ECO:0000313" key="2">
    <source>
        <dbReference type="Proteomes" id="UP001222325"/>
    </source>
</evidence>
<protein>
    <recommendedName>
        <fullName evidence="3">F-box domain-containing protein</fullName>
    </recommendedName>
</protein>
<name>A0AAD6U7N7_9AGAR</name>
<dbReference type="AlphaFoldDB" id="A0AAD6U7N7"/>
<proteinExistence type="predicted"/>
<keyword evidence="2" id="KW-1185">Reference proteome</keyword>
<evidence type="ECO:0000313" key="1">
    <source>
        <dbReference type="EMBL" id="KAJ7092435.1"/>
    </source>
</evidence>
<evidence type="ECO:0008006" key="3">
    <source>
        <dbReference type="Google" id="ProtNLM"/>
    </source>
</evidence>
<organism evidence="1 2">
    <name type="scientific">Mycena belliarum</name>
    <dbReference type="NCBI Taxonomy" id="1033014"/>
    <lineage>
        <taxon>Eukaryota</taxon>
        <taxon>Fungi</taxon>
        <taxon>Dikarya</taxon>
        <taxon>Basidiomycota</taxon>
        <taxon>Agaricomycotina</taxon>
        <taxon>Agaricomycetes</taxon>
        <taxon>Agaricomycetidae</taxon>
        <taxon>Agaricales</taxon>
        <taxon>Marasmiineae</taxon>
        <taxon>Mycenaceae</taxon>
        <taxon>Mycena</taxon>
    </lineage>
</organism>
<dbReference type="EMBL" id="JARJCN010000018">
    <property type="protein sequence ID" value="KAJ7092435.1"/>
    <property type="molecule type" value="Genomic_DNA"/>
</dbReference>
<dbReference type="Proteomes" id="UP001222325">
    <property type="component" value="Unassembled WGS sequence"/>
</dbReference>
<comment type="caution">
    <text evidence="1">The sequence shown here is derived from an EMBL/GenBank/DDBJ whole genome shotgun (WGS) entry which is preliminary data.</text>
</comment>
<dbReference type="SUPFAM" id="SSF52047">
    <property type="entry name" value="RNI-like"/>
    <property type="match status" value="1"/>
</dbReference>
<reference evidence="1" key="1">
    <citation type="submission" date="2023-03" db="EMBL/GenBank/DDBJ databases">
        <title>Massive genome expansion in bonnet fungi (Mycena s.s.) driven by repeated elements and novel gene families across ecological guilds.</title>
        <authorList>
            <consortium name="Lawrence Berkeley National Laboratory"/>
            <person name="Harder C.B."/>
            <person name="Miyauchi S."/>
            <person name="Viragh M."/>
            <person name="Kuo A."/>
            <person name="Thoen E."/>
            <person name="Andreopoulos B."/>
            <person name="Lu D."/>
            <person name="Skrede I."/>
            <person name="Drula E."/>
            <person name="Henrissat B."/>
            <person name="Morin E."/>
            <person name="Kohler A."/>
            <person name="Barry K."/>
            <person name="LaButti K."/>
            <person name="Morin E."/>
            <person name="Salamov A."/>
            <person name="Lipzen A."/>
            <person name="Mereny Z."/>
            <person name="Hegedus B."/>
            <person name="Baldrian P."/>
            <person name="Stursova M."/>
            <person name="Weitz H."/>
            <person name="Taylor A."/>
            <person name="Grigoriev I.V."/>
            <person name="Nagy L.G."/>
            <person name="Martin F."/>
            <person name="Kauserud H."/>
        </authorList>
    </citation>
    <scope>NUCLEOTIDE SEQUENCE</scope>
    <source>
        <strain evidence="1">CBHHK173m</strain>
    </source>
</reference>
<dbReference type="InterPro" id="IPR032675">
    <property type="entry name" value="LRR_dom_sf"/>
</dbReference>
<dbReference type="Gene3D" id="1.20.1280.50">
    <property type="match status" value="1"/>
</dbReference>
<gene>
    <name evidence="1" type="ORF">B0H15DRAFT_929887</name>
</gene>
<accession>A0AAD6U7N7</accession>
<dbReference type="Gene3D" id="3.80.10.10">
    <property type="entry name" value="Ribonuclease Inhibitor"/>
    <property type="match status" value="1"/>
</dbReference>
<sequence length="455" mass="50623">MPPSEPSDSLALLSAPETSQLRSGDSDVVASILRIPPEITAKIFGHCLPDDPSPPAIERAPLLLGRVCKDWRRIAWGLPELWSSLKIAGNYLPLELVEAWLFRAGAAPLSIALKGSRSKYGWDFTRYIAALQRHAPRWRDMSLELSCEQMQLFEAELCLPMLERLAIHVIEDKGRLLAPCHAFRNAPALQHLEMSSNCMGPSRPITLPLAQLTCFECLTFPLLPKDFLAILHHTANLVKCKVNIYNPDDSDPSRLPDVPPLRFLTALRLSAWERDATGILQHLSLPALQALDLSEVPLGEFVAPVQSILSKQGCQLRELAIWITGARLREAESLQLLETQPTLEKLDLRKGSAYLPLAIFRRLHDDPSFLPLLVDLVASPYTWLPETPTLPVMLDTLANALPARWVAPPDSFAQIRTCTLSWHGALTDEVDKAIAEFRPRQEELMALGISISVGR</sequence>